<dbReference type="Pfam" id="PF01237">
    <property type="entry name" value="Oxysterol_BP"/>
    <property type="match status" value="2"/>
</dbReference>
<dbReference type="InterPro" id="IPR011993">
    <property type="entry name" value="PH-like_dom_sf"/>
</dbReference>
<evidence type="ECO:0000313" key="9">
    <source>
        <dbReference type="Proteomes" id="UP001249851"/>
    </source>
</evidence>
<evidence type="ECO:0000256" key="6">
    <source>
        <dbReference type="RuleBase" id="RU003845"/>
    </source>
</evidence>
<dbReference type="PANTHER" id="PTHR10972">
    <property type="entry name" value="OXYSTEROL-BINDING PROTEIN-RELATED"/>
    <property type="match status" value="1"/>
</dbReference>
<evidence type="ECO:0000313" key="8">
    <source>
        <dbReference type="EMBL" id="KAK2560056.1"/>
    </source>
</evidence>
<protein>
    <recommendedName>
        <fullName evidence="6">Oxysterol-binding protein</fullName>
    </recommendedName>
</protein>
<dbReference type="PROSITE" id="PS01013">
    <property type="entry name" value="OSBP"/>
    <property type="match status" value="1"/>
</dbReference>
<reference evidence="8" key="1">
    <citation type="journal article" date="2023" name="G3 (Bethesda)">
        <title>Whole genome assembly and annotation of the endangered Caribbean coral Acropora cervicornis.</title>
        <authorList>
            <person name="Selwyn J.D."/>
            <person name="Vollmer S.V."/>
        </authorList>
    </citation>
    <scope>NUCLEOTIDE SEQUENCE</scope>
    <source>
        <strain evidence="8">K2</strain>
    </source>
</reference>
<evidence type="ECO:0000256" key="4">
    <source>
        <dbReference type="PROSITE-ProRule" id="PRU00023"/>
    </source>
</evidence>
<dbReference type="SUPFAM" id="SSF144000">
    <property type="entry name" value="Oxysterol-binding protein-like"/>
    <property type="match status" value="1"/>
</dbReference>
<evidence type="ECO:0000256" key="1">
    <source>
        <dbReference type="ARBA" id="ARBA00022448"/>
    </source>
</evidence>
<dbReference type="AlphaFoldDB" id="A0AAD9V3P3"/>
<dbReference type="EMBL" id="JARQWQ010000037">
    <property type="protein sequence ID" value="KAK2560056.1"/>
    <property type="molecule type" value="Genomic_DNA"/>
</dbReference>
<keyword evidence="1 6" id="KW-0813">Transport</keyword>
<dbReference type="SUPFAM" id="SSF48403">
    <property type="entry name" value="Ankyrin repeat"/>
    <property type="match status" value="1"/>
</dbReference>
<dbReference type="FunFam" id="1.25.40.20:FF:000094">
    <property type="entry name" value="Oxysterol-binding protein"/>
    <property type="match status" value="1"/>
</dbReference>
<feature type="repeat" description="ANK" evidence="4">
    <location>
        <begin position="87"/>
        <end position="119"/>
    </location>
</feature>
<dbReference type="Pfam" id="PF12796">
    <property type="entry name" value="Ank_2"/>
    <property type="match status" value="2"/>
</dbReference>
<dbReference type="Pfam" id="PF00169">
    <property type="entry name" value="PH"/>
    <property type="match status" value="1"/>
</dbReference>
<reference evidence="8" key="2">
    <citation type="journal article" date="2023" name="Science">
        <title>Genomic signatures of disease resistance in endangered staghorn corals.</title>
        <authorList>
            <person name="Vollmer S.V."/>
            <person name="Selwyn J.D."/>
            <person name="Despard B.A."/>
            <person name="Roesel C.L."/>
        </authorList>
    </citation>
    <scope>NUCLEOTIDE SEQUENCE</scope>
    <source>
        <strain evidence="8">K2</strain>
    </source>
</reference>
<name>A0AAD9V3P3_ACRCE</name>
<comment type="similarity">
    <text evidence="5">Belongs to the OSBP family.</text>
</comment>
<keyword evidence="9" id="KW-1185">Reference proteome</keyword>
<dbReference type="GO" id="GO:0097038">
    <property type="term" value="C:perinuclear endoplasmic reticulum"/>
    <property type="evidence" value="ECO:0007669"/>
    <property type="project" value="TreeGrafter"/>
</dbReference>
<dbReference type="GO" id="GO:0006869">
    <property type="term" value="P:lipid transport"/>
    <property type="evidence" value="ECO:0007669"/>
    <property type="project" value="UniProtKB-KW"/>
</dbReference>
<accession>A0AAD9V3P3</accession>
<dbReference type="Gene3D" id="1.25.40.20">
    <property type="entry name" value="Ankyrin repeat-containing domain"/>
    <property type="match status" value="2"/>
</dbReference>
<proteinExistence type="inferred from homology"/>
<dbReference type="InterPro" id="IPR001849">
    <property type="entry name" value="PH_domain"/>
</dbReference>
<dbReference type="PROSITE" id="PS50297">
    <property type="entry name" value="ANK_REP_REGION"/>
    <property type="match status" value="3"/>
</dbReference>
<feature type="repeat" description="ANK" evidence="4">
    <location>
        <begin position="54"/>
        <end position="86"/>
    </location>
</feature>
<dbReference type="GO" id="GO:0005829">
    <property type="term" value="C:cytosol"/>
    <property type="evidence" value="ECO:0007669"/>
    <property type="project" value="TreeGrafter"/>
</dbReference>
<dbReference type="Proteomes" id="UP001249851">
    <property type="component" value="Unassembled WGS sequence"/>
</dbReference>
<dbReference type="GO" id="GO:0005886">
    <property type="term" value="C:plasma membrane"/>
    <property type="evidence" value="ECO:0007669"/>
    <property type="project" value="TreeGrafter"/>
</dbReference>
<evidence type="ECO:0000256" key="2">
    <source>
        <dbReference type="ARBA" id="ARBA00023055"/>
    </source>
</evidence>
<dbReference type="InterPro" id="IPR002110">
    <property type="entry name" value="Ankyrin_rpt"/>
</dbReference>
<dbReference type="PRINTS" id="PR01415">
    <property type="entry name" value="ANKYRIN"/>
</dbReference>
<keyword evidence="2 6" id="KW-0445">Lipid transport</keyword>
<dbReference type="PANTHER" id="PTHR10972:SF209">
    <property type="entry name" value="OXYSTEROL-BINDING PROTEIN"/>
    <property type="match status" value="1"/>
</dbReference>
<dbReference type="InterPro" id="IPR018494">
    <property type="entry name" value="Oxysterol-bd_CS"/>
</dbReference>
<feature type="repeat" description="ANK" evidence="4">
    <location>
        <begin position="182"/>
        <end position="214"/>
    </location>
</feature>
<gene>
    <name evidence="8" type="ORF">P5673_017005</name>
</gene>
<evidence type="ECO:0000256" key="5">
    <source>
        <dbReference type="RuleBase" id="RU003844"/>
    </source>
</evidence>
<dbReference type="SMART" id="SM00233">
    <property type="entry name" value="PH"/>
    <property type="match status" value="1"/>
</dbReference>
<dbReference type="FunFam" id="2.40.160.120:FF:000005">
    <property type="entry name" value="Oxysterol-binding protein"/>
    <property type="match status" value="1"/>
</dbReference>
<dbReference type="PROSITE" id="PS50003">
    <property type="entry name" value="PH_DOMAIN"/>
    <property type="match status" value="1"/>
</dbReference>
<evidence type="ECO:0000256" key="3">
    <source>
        <dbReference type="ARBA" id="ARBA00023121"/>
    </source>
</evidence>
<keyword evidence="4" id="KW-0040">ANK repeat</keyword>
<sequence>MSSFSKKEEKEEKLLQSSRRGDLNAVLSLLEVRSAKNDSKNIDVNCKGRSKANQGWTPLHLAAYFGHKDVVRALLENGADVNARNGMGDTPLHRAAFTGRAEVVTLLIEHEADVTIINGEGRKPSQVTNSSEVKHLIKAAERSLELKLEEHLLTAAREGDVSELKKLIDSVHPPNINCQDVLGNTPLHCAAYRGHKVIAVTLLQHGADTTIRNSNGQLALELASNKKMKQLLDVQPLQRLHKVASRHEGLLLKRSRFFGWKKFWVVLERGVLSYFSKRADAATSMKRQGYKYLDHCKFSGKPSTPQLCNPVKVVPRDEKFKIKIQYSDNTVQIWSIAPNEKTPQVQRQRWLNSLHEHCAYSTFYTTQPTLLIDDQENDLVPLGNVQDSLKSAKAHQQLLNGQVDGVNTTIAEVTNSPNTAQTNIKGLLKVSEKLNEVVSTARNMCVALTHCLDLMSQQEEVRHLRYEEEVEKRRVLEDALHVLATEHHALECSVGAHEFIHGSRMTLASDCNEQFFDARSDVGCPPDDLLPDDDEDDGDEYVPSVVTTDPSIDSLQQNHVEAIANPIITKKRTDTGGQLKTFDNLRMTRSCSDNTIVTNSDRTLLDSHGLSKVRSASSDIEQNAALQRKQEAQKLVQSEVHYRTTLPVSMLSRNEFSVWAVLKQCIGKDLSRITMPVIFNEPLTFLQRVAEYMEYCHLLHTAASLDEPLQRLQFVSAFAISATASNLDRVGKPFNPLLGETYELIREDMGFKLVAEQVSHHPPVSALQVISEDFVFHVTVQPKMKFWGKGIEIQPKGVVTLKFPKHNEVYTWNNVNTCVHNIIVGQLWIEQYGQMEIINHTTGDYSVLHFRPGGWFGKDVNKVEGSIFSADKRKRFIIRGDWTDRIQCFAVDKFNKKDFKRESKRRRSDGASEVDAKDSTSAASLESFSSGSSDGSATVDTSAAKDLWRFQERPPNSKQAFAAILDWQRHLASISCRYRSDARRDELGHLKLLYGEFQKYEMYNFTTYAMQLNELREDQKSQLPPTDSRLRPDCRALENGDLDAATREKIRLEEKQRSARKERSKNERWIPRTGCRVDQVKHIYFAEMEKAVRPQRAESFWPET</sequence>
<dbReference type="Gene3D" id="2.40.160.120">
    <property type="match status" value="1"/>
</dbReference>
<comment type="caution">
    <text evidence="8">The sequence shown here is derived from an EMBL/GenBank/DDBJ whole genome shotgun (WGS) entry which is preliminary data.</text>
</comment>
<dbReference type="InterPro" id="IPR000648">
    <property type="entry name" value="Oxysterol-bd"/>
</dbReference>
<dbReference type="PROSITE" id="PS50088">
    <property type="entry name" value="ANK_REPEAT"/>
    <property type="match status" value="3"/>
</dbReference>
<dbReference type="Gene3D" id="3.30.70.3490">
    <property type="match status" value="1"/>
</dbReference>
<organism evidence="8 9">
    <name type="scientific">Acropora cervicornis</name>
    <name type="common">Staghorn coral</name>
    <dbReference type="NCBI Taxonomy" id="6130"/>
    <lineage>
        <taxon>Eukaryota</taxon>
        <taxon>Metazoa</taxon>
        <taxon>Cnidaria</taxon>
        <taxon>Anthozoa</taxon>
        <taxon>Hexacorallia</taxon>
        <taxon>Scleractinia</taxon>
        <taxon>Astrocoeniina</taxon>
        <taxon>Acroporidae</taxon>
        <taxon>Acropora</taxon>
    </lineage>
</organism>
<dbReference type="SUPFAM" id="SSF50729">
    <property type="entry name" value="PH domain-like"/>
    <property type="match status" value="1"/>
</dbReference>
<evidence type="ECO:0000259" key="7">
    <source>
        <dbReference type="PROSITE" id="PS50003"/>
    </source>
</evidence>
<dbReference type="InterPro" id="IPR037239">
    <property type="entry name" value="OSBP_sf"/>
</dbReference>
<feature type="domain" description="PH" evidence="7">
    <location>
        <begin position="244"/>
        <end position="359"/>
    </location>
</feature>
<keyword evidence="3" id="KW-0446">Lipid-binding</keyword>
<dbReference type="SMART" id="SM00248">
    <property type="entry name" value="ANK"/>
    <property type="match status" value="4"/>
</dbReference>
<dbReference type="Gene3D" id="2.30.29.30">
    <property type="entry name" value="Pleckstrin-homology domain (PH domain)/Phosphotyrosine-binding domain (PTB)"/>
    <property type="match status" value="1"/>
</dbReference>
<dbReference type="GO" id="GO:0032934">
    <property type="term" value="F:sterol binding"/>
    <property type="evidence" value="ECO:0007669"/>
    <property type="project" value="TreeGrafter"/>
</dbReference>
<dbReference type="InterPro" id="IPR036770">
    <property type="entry name" value="Ankyrin_rpt-contain_sf"/>
</dbReference>